<dbReference type="NCBIfam" id="NF002342">
    <property type="entry name" value="PRK01305.1-3"/>
    <property type="match status" value="1"/>
</dbReference>
<dbReference type="Proteomes" id="UP000184327">
    <property type="component" value="Unassembled WGS sequence"/>
</dbReference>
<dbReference type="InterPro" id="IPR030700">
    <property type="entry name" value="N-end_Aminoacyl_Trfase"/>
</dbReference>
<dbReference type="GO" id="GO:0004057">
    <property type="term" value="F:arginyl-tRNA--protein transferase activity"/>
    <property type="evidence" value="ECO:0007669"/>
    <property type="project" value="InterPro"/>
</dbReference>
<evidence type="ECO:0000313" key="7">
    <source>
        <dbReference type="EMBL" id="SHF43240.1"/>
    </source>
</evidence>
<name>A0A1M5BLI9_9BURK</name>
<feature type="domain" description="N-end aminoacyl transferase N-terminal" evidence="5">
    <location>
        <begin position="17"/>
        <end position="87"/>
    </location>
</feature>
<dbReference type="PIRSF" id="PIRSF037208">
    <property type="entry name" value="ATE_pro_prd"/>
    <property type="match status" value="1"/>
</dbReference>
<evidence type="ECO:0000256" key="4">
    <source>
        <dbReference type="HAMAP-Rule" id="MF_00689"/>
    </source>
</evidence>
<protein>
    <recommendedName>
        <fullName evidence="4">Aspartate/glutamate leucyltransferase</fullName>
        <ecNumber evidence="4">2.3.2.29</ecNumber>
    </recommendedName>
</protein>
<feature type="domain" description="N-end rule aminoacyl transferase C-terminal" evidence="6">
    <location>
        <begin position="107"/>
        <end position="234"/>
    </location>
</feature>
<dbReference type="InterPro" id="IPR007472">
    <property type="entry name" value="N-end_Aminoacyl_Trfase_C"/>
</dbReference>
<evidence type="ECO:0000259" key="5">
    <source>
        <dbReference type="Pfam" id="PF04376"/>
    </source>
</evidence>
<comment type="subcellular location">
    <subcellularLocation>
        <location evidence="4">Cytoplasm</location>
    </subcellularLocation>
</comment>
<keyword evidence="3 4" id="KW-0012">Acyltransferase</keyword>
<keyword evidence="1 4" id="KW-0963">Cytoplasm</keyword>
<dbReference type="STRING" id="1122156.SAMN02745117_01935"/>
<reference evidence="7 8" key="1">
    <citation type="submission" date="2016-11" db="EMBL/GenBank/DDBJ databases">
        <authorList>
            <person name="Jaros S."/>
            <person name="Januszkiewicz K."/>
            <person name="Wedrychowicz H."/>
        </authorList>
    </citation>
    <scope>NUCLEOTIDE SEQUENCE [LARGE SCALE GENOMIC DNA]</scope>
    <source>
        <strain evidence="7 8">DSM 16112</strain>
    </source>
</reference>
<dbReference type="EC" id="2.3.2.29" evidence="4"/>
<dbReference type="RefSeq" id="WP_073356493.1">
    <property type="nucleotide sequence ID" value="NZ_FQUZ01000022.1"/>
</dbReference>
<evidence type="ECO:0000313" key="8">
    <source>
        <dbReference type="Proteomes" id="UP000184327"/>
    </source>
</evidence>
<dbReference type="InterPro" id="IPR017138">
    <property type="entry name" value="Asp_Glu_LeuTrfase"/>
</dbReference>
<dbReference type="GO" id="GO:0071596">
    <property type="term" value="P:ubiquitin-dependent protein catabolic process via the N-end rule pathway"/>
    <property type="evidence" value="ECO:0007669"/>
    <property type="project" value="InterPro"/>
</dbReference>
<dbReference type="Pfam" id="PF04376">
    <property type="entry name" value="ATE_N"/>
    <property type="match status" value="1"/>
</dbReference>
<dbReference type="InterPro" id="IPR016181">
    <property type="entry name" value="Acyl_CoA_acyltransferase"/>
</dbReference>
<dbReference type="GO" id="GO:0008914">
    <property type="term" value="F:leucyl-tRNA--protein transferase activity"/>
    <property type="evidence" value="ECO:0007669"/>
    <property type="project" value="UniProtKB-UniRule"/>
</dbReference>
<organism evidence="7 8">
    <name type="scientific">Lampropedia hyalina DSM 16112</name>
    <dbReference type="NCBI Taxonomy" id="1122156"/>
    <lineage>
        <taxon>Bacteria</taxon>
        <taxon>Pseudomonadati</taxon>
        <taxon>Pseudomonadota</taxon>
        <taxon>Betaproteobacteria</taxon>
        <taxon>Burkholderiales</taxon>
        <taxon>Comamonadaceae</taxon>
        <taxon>Lampropedia</taxon>
    </lineage>
</organism>
<dbReference type="PANTHER" id="PTHR21367:SF1">
    <property type="entry name" value="ARGINYL-TRNA--PROTEIN TRANSFERASE 1"/>
    <property type="match status" value="1"/>
</dbReference>
<dbReference type="GO" id="GO:0005737">
    <property type="term" value="C:cytoplasm"/>
    <property type="evidence" value="ECO:0007669"/>
    <property type="project" value="UniProtKB-SubCell"/>
</dbReference>
<evidence type="ECO:0000259" key="6">
    <source>
        <dbReference type="Pfam" id="PF04377"/>
    </source>
</evidence>
<gene>
    <name evidence="4" type="primary">bpt</name>
    <name evidence="7" type="ORF">SAMN02745117_01935</name>
</gene>
<dbReference type="NCBIfam" id="NF002341">
    <property type="entry name" value="PRK01305.1-1"/>
    <property type="match status" value="1"/>
</dbReference>
<accession>A0A1M5BLI9</accession>
<dbReference type="SUPFAM" id="SSF55729">
    <property type="entry name" value="Acyl-CoA N-acyltransferases (Nat)"/>
    <property type="match status" value="1"/>
</dbReference>
<dbReference type="HAMAP" id="MF_00689">
    <property type="entry name" value="Bpt"/>
    <property type="match status" value="1"/>
</dbReference>
<dbReference type="EMBL" id="FQUZ01000022">
    <property type="protein sequence ID" value="SHF43240.1"/>
    <property type="molecule type" value="Genomic_DNA"/>
</dbReference>
<evidence type="ECO:0000256" key="2">
    <source>
        <dbReference type="ARBA" id="ARBA00022679"/>
    </source>
</evidence>
<dbReference type="PANTHER" id="PTHR21367">
    <property type="entry name" value="ARGININE-TRNA-PROTEIN TRANSFERASE 1"/>
    <property type="match status" value="1"/>
</dbReference>
<dbReference type="Pfam" id="PF04377">
    <property type="entry name" value="ATE_C"/>
    <property type="match status" value="1"/>
</dbReference>
<keyword evidence="2 4" id="KW-0808">Transferase</keyword>
<comment type="similarity">
    <text evidence="4">Belongs to the R-transferase family. Bpt subfamily.</text>
</comment>
<dbReference type="InterPro" id="IPR007471">
    <property type="entry name" value="N-end_Aminoacyl_Trfase_N"/>
</dbReference>
<comment type="catalytic activity">
    <reaction evidence="4">
        <text>N-terminal L-glutamyl-[protein] + L-leucyl-tRNA(Leu) = N-terminal L-leucyl-L-glutamyl-[protein] + tRNA(Leu) + H(+)</text>
        <dbReference type="Rhea" id="RHEA:50412"/>
        <dbReference type="Rhea" id="RHEA-COMP:9613"/>
        <dbReference type="Rhea" id="RHEA-COMP:9622"/>
        <dbReference type="Rhea" id="RHEA-COMP:12664"/>
        <dbReference type="Rhea" id="RHEA-COMP:12668"/>
        <dbReference type="ChEBI" id="CHEBI:15378"/>
        <dbReference type="ChEBI" id="CHEBI:64721"/>
        <dbReference type="ChEBI" id="CHEBI:78442"/>
        <dbReference type="ChEBI" id="CHEBI:78494"/>
        <dbReference type="ChEBI" id="CHEBI:133041"/>
        <dbReference type="EC" id="2.3.2.29"/>
    </reaction>
</comment>
<keyword evidence="8" id="KW-1185">Reference proteome</keyword>
<evidence type="ECO:0000256" key="1">
    <source>
        <dbReference type="ARBA" id="ARBA00022490"/>
    </source>
</evidence>
<evidence type="ECO:0000256" key="3">
    <source>
        <dbReference type="ARBA" id="ARBA00023315"/>
    </source>
</evidence>
<comment type="function">
    <text evidence="4">Functions in the N-end rule pathway of protein degradation where it conjugates Leu from its aminoacyl-tRNA to the N-termini of proteins containing an N-terminal aspartate or glutamate.</text>
</comment>
<sequence length="254" mass="29261">MNRAIQQTLQFYATAPYPCSYLPGQVARSQVATPGQLVDTAVYSQLVERGFRRSGLFTYRPHCDQCQACQSLRIPVHTFTPNRSQRRTWKQHQSLQARLLPPQAWQEHFALYQRYLAHRHADGGMDNPQDYAQFLLQSRVDTRLVEFCEPPSNTDPVDAAGPLRIVSVIDVLTDGLSAVYTFYEPQAQSGYGTYAILWLMELARRMGLHYLYLGYWIADSPKMAYKTRFQPYEIRSGGIWHNSAVQHFSSMRPF</sequence>
<comment type="catalytic activity">
    <reaction evidence="4">
        <text>N-terminal L-aspartyl-[protein] + L-leucyl-tRNA(Leu) = N-terminal L-leucyl-L-aspartyl-[protein] + tRNA(Leu) + H(+)</text>
        <dbReference type="Rhea" id="RHEA:50420"/>
        <dbReference type="Rhea" id="RHEA-COMP:9613"/>
        <dbReference type="Rhea" id="RHEA-COMP:9622"/>
        <dbReference type="Rhea" id="RHEA-COMP:12669"/>
        <dbReference type="Rhea" id="RHEA-COMP:12674"/>
        <dbReference type="ChEBI" id="CHEBI:15378"/>
        <dbReference type="ChEBI" id="CHEBI:64720"/>
        <dbReference type="ChEBI" id="CHEBI:78442"/>
        <dbReference type="ChEBI" id="CHEBI:78494"/>
        <dbReference type="ChEBI" id="CHEBI:133042"/>
        <dbReference type="EC" id="2.3.2.29"/>
    </reaction>
</comment>
<dbReference type="AlphaFoldDB" id="A0A1M5BLI9"/>
<dbReference type="NCBIfam" id="NF002346">
    <property type="entry name" value="PRK01305.2-3"/>
    <property type="match status" value="1"/>
</dbReference>
<dbReference type="OrthoDB" id="9782022at2"/>
<proteinExistence type="inferred from homology"/>